<keyword evidence="1" id="KW-1133">Transmembrane helix</keyword>
<dbReference type="EMBL" id="JANTQA010000008">
    <property type="protein sequence ID" value="KAJ3452834.1"/>
    <property type="molecule type" value="Genomic_DNA"/>
</dbReference>
<feature type="transmembrane region" description="Helical" evidence="1">
    <location>
        <begin position="190"/>
        <end position="213"/>
    </location>
</feature>
<feature type="transmembrane region" description="Helical" evidence="1">
    <location>
        <begin position="121"/>
        <end position="140"/>
    </location>
</feature>
<feature type="transmembrane region" description="Helical" evidence="1">
    <location>
        <begin position="225"/>
        <end position="248"/>
    </location>
</feature>
<keyword evidence="1" id="KW-0812">Transmembrane</keyword>
<dbReference type="Proteomes" id="UP001146793">
    <property type="component" value="Unassembled WGS sequence"/>
</dbReference>
<proteinExistence type="predicted"/>
<evidence type="ECO:0000256" key="1">
    <source>
        <dbReference type="SAM" id="Phobius"/>
    </source>
</evidence>
<evidence type="ECO:0000313" key="3">
    <source>
        <dbReference type="Proteomes" id="UP001146793"/>
    </source>
</evidence>
<name>A0AAV8AF56_9EUKA</name>
<feature type="transmembrane region" description="Helical" evidence="1">
    <location>
        <begin position="46"/>
        <end position="67"/>
    </location>
</feature>
<comment type="caution">
    <text evidence="2">The sequence shown here is derived from an EMBL/GenBank/DDBJ whole genome shotgun (WGS) entry which is preliminary data.</text>
</comment>
<accession>A0AAV8AF56</accession>
<evidence type="ECO:0000313" key="2">
    <source>
        <dbReference type="EMBL" id="KAJ3452834.1"/>
    </source>
</evidence>
<reference evidence="2" key="1">
    <citation type="submission" date="2022-08" db="EMBL/GenBank/DDBJ databases">
        <title>Novel sulphate-reducing endosymbionts in the free-living metamonad Anaeramoeba.</title>
        <authorList>
            <person name="Jerlstrom-Hultqvist J."/>
            <person name="Cepicka I."/>
            <person name="Gallot-Lavallee L."/>
            <person name="Salas-Leiva D."/>
            <person name="Curtis B.A."/>
            <person name="Zahonova K."/>
            <person name="Pipaliya S."/>
            <person name="Dacks J."/>
            <person name="Roger A.J."/>
        </authorList>
    </citation>
    <scope>NUCLEOTIDE SEQUENCE</scope>
    <source>
        <strain evidence="2">Busselton2</strain>
    </source>
</reference>
<organism evidence="2 3">
    <name type="scientific">Anaeramoeba flamelloides</name>
    <dbReference type="NCBI Taxonomy" id="1746091"/>
    <lineage>
        <taxon>Eukaryota</taxon>
        <taxon>Metamonada</taxon>
        <taxon>Anaeramoebidae</taxon>
        <taxon>Anaeramoeba</taxon>
    </lineage>
</organism>
<dbReference type="AlphaFoldDB" id="A0AAV8AF56"/>
<feature type="transmembrane region" description="Helical" evidence="1">
    <location>
        <begin position="12"/>
        <end position="34"/>
    </location>
</feature>
<protein>
    <submittedName>
        <fullName evidence="2">Tobamovirus multiplication protein 1-like isoform x1</fullName>
    </submittedName>
</protein>
<feature type="transmembrane region" description="Helical" evidence="1">
    <location>
        <begin position="146"/>
        <end position="169"/>
    </location>
</feature>
<sequence length="291" mass="33827">MKFLYPTEIVVFLIIIIALFFLVSLLCVYRLYLIYSSQKPLLYQKFFFILVILGSLCRIIYLGGMLLFKGISKKLWFDIFGGILTDFFVIAFLVLVFALAKMYYRIKSYDEAFSRKLTNKLLTFFVCLIILILAVTIIVRSSTDRVIIWTVVANVIYFICALGLLLSSWRLNQLMPPRQFIFLHKKIKTIFRTIFACTLLHLIRIPTLTLYVVYNHKFTNLEIGFYLLGYYIIAELIPTCLILFFVFVSESTKKIVSIPTNNESPNQVILEDPDDETEDEIYFGNVSDSSD</sequence>
<gene>
    <name evidence="2" type="ORF">M0812_04612</name>
</gene>
<feature type="transmembrane region" description="Helical" evidence="1">
    <location>
        <begin position="79"/>
        <end position="100"/>
    </location>
</feature>
<keyword evidence="1" id="KW-0472">Membrane</keyword>